<keyword evidence="2" id="KW-1185">Reference proteome</keyword>
<dbReference type="SUPFAM" id="SSF46955">
    <property type="entry name" value="Putative DNA-binding domain"/>
    <property type="match status" value="1"/>
</dbReference>
<accession>A0ABU1KDK8</accession>
<dbReference type="GeneID" id="95761656"/>
<evidence type="ECO:0000313" key="2">
    <source>
        <dbReference type="Proteomes" id="UP001245370"/>
    </source>
</evidence>
<organism evidence="1 2">
    <name type="scientific">Xanthobacter flavus</name>
    <dbReference type="NCBI Taxonomy" id="281"/>
    <lineage>
        <taxon>Bacteria</taxon>
        <taxon>Pseudomonadati</taxon>
        <taxon>Pseudomonadota</taxon>
        <taxon>Alphaproteobacteria</taxon>
        <taxon>Hyphomicrobiales</taxon>
        <taxon>Xanthobacteraceae</taxon>
        <taxon>Xanthobacter</taxon>
    </lineage>
</organism>
<evidence type="ECO:0000313" key="1">
    <source>
        <dbReference type="EMBL" id="MDR6332910.1"/>
    </source>
</evidence>
<reference evidence="1 2" key="1">
    <citation type="submission" date="2023-07" db="EMBL/GenBank/DDBJ databases">
        <title>Genomic Encyclopedia of Type Strains, Phase IV (KMG-IV): sequencing the most valuable type-strain genomes for metagenomic binning, comparative biology and taxonomic classification.</title>
        <authorList>
            <person name="Goeker M."/>
        </authorList>
    </citation>
    <scope>NUCLEOTIDE SEQUENCE [LARGE SCALE GENOMIC DNA]</scope>
    <source>
        <strain evidence="1 2">DSM 338</strain>
    </source>
</reference>
<gene>
    <name evidence="1" type="ORF">GGQ86_001374</name>
</gene>
<protein>
    <submittedName>
        <fullName evidence="1">DNA-binding transcriptional regulator AlpA</fullName>
    </submittedName>
</protein>
<dbReference type="InterPro" id="IPR009061">
    <property type="entry name" value="DNA-bd_dom_put_sf"/>
</dbReference>
<dbReference type="Pfam" id="PF05930">
    <property type="entry name" value="Phage_AlpA"/>
    <property type="match status" value="1"/>
</dbReference>
<sequence>MSVEEVLPRFMRPAEVYSLLGMSRNQVDDMVKRGKFPAPIRLFDGGRAKAWLEPEIKAWVSDRMKNARTTDTTDEGEE</sequence>
<dbReference type="Proteomes" id="UP001245370">
    <property type="component" value="Unassembled WGS sequence"/>
</dbReference>
<dbReference type="Gene3D" id="1.10.238.160">
    <property type="match status" value="1"/>
</dbReference>
<dbReference type="EMBL" id="JAVDPY010000002">
    <property type="protein sequence ID" value="MDR6332910.1"/>
    <property type="molecule type" value="Genomic_DNA"/>
</dbReference>
<dbReference type="RefSeq" id="WP_281805663.1">
    <property type="nucleotide sequence ID" value="NZ_BSDO01000001.1"/>
</dbReference>
<dbReference type="InterPro" id="IPR010260">
    <property type="entry name" value="AlpA"/>
</dbReference>
<keyword evidence="1" id="KW-0238">DNA-binding</keyword>
<proteinExistence type="predicted"/>
<comment type="caution">
    <text evidence="1">The sequence shown here is derived from an EMBL/GenBank/DDBJ whole genome shotgun (WGS) entry which is preliminary data.</text>
</comment>
<name>A0ABU1KDK8_XANFL</name>
<dbReference type="GO" id="GO:0003677">
    <property type="term" value="F:DNA binding"/>
    <property type="evidence" value="ECO:0007669"/>
    <property type="project" value="UniProtKB-KW"/>
</dbReference>